<dbReference type="AlphaFoldDB" id="A0A9Q5HRG4"/>
<dbReference type="OrthoDB" id="3262920at2759"/>
<evidence type="ECO:0000313" key="2">
    <source>
        <dbReference type="EMBL" id="OCB84638.1"/>
    </source>
</evidence>
<protein>
    <submittedName>
        <fullName evidence="2">Reverse transcriptase-RNase H-integrase</fullName>
    </submittedName>
</protein>
<keyword evidence="2" id="KW-0808">Transferase</keyword>
<evidence type="ECO:0000259" key="1">
    <source>
        <dbReference type="Pfam" id="PF00078"/>
    </source>
</evidence>
<comment type="caution">
    <text evidence="2">The sequence shown here is derived from an EMBL/GenBank/DDBJ whole genome shotgun (WGS) entry which is preliminary data.</text>
</comment>
<dbReference type="GO" id="GO:0003964">
    <property type="term" value="F:RNA-directed DNA polymerase activity"/>
    <property type="evidence" value="ECO:0007669"/>
    <property type="project" value="UniProtKB-KW"/>
</dbReference>
<dbReference type="CDD" id="cd01647">
    <property type="entry name" value="RT_LTR"/>
    <property type="match status" value="1"/>
</dbReference>
<dbReference type="InterPro" id="IPR032567">
    <property type="entry name" value="RTL1-rel"/>
</dbReference>
<evidence type="ECO:0000313" key="3">
    <source>
        <dbReference type="Proteomes" id="UP000757232"/>
    </source>
</evidence>
<proteinExistence type="predicted"/>
<organism evidence="2 3">
    <name type="scientific">Sanghuangporus baumii</name>
    <name type="common">Phellinus baumii</name>
    <dbReference type="NCBI Taxonomy" id="108892"/>
    <lineage>
        <taxon>Eukaryota</taxon>
        <taxon>Fungi</taxon>
        <taxon>Dikarya</taxon>
        <taxon>Basidiomycota</taxon>
        <taxon>Agaricomycotina</taxon>
        <taxon>Agaricomycetes</taxon>
        <taxon>Hymenochaetales</taxon>
        <taxon>Hymenochaetaceae</taxon>
        <taxon>Sanghuangporus</taxon>
    </lineage>
</organism>
<dbReference type="PANTHER" id="PTHR15503:SF22">
    <property type="entry name" value="TRANSPOSON TY3-I GAG POLYPROTEIN"/>
    <property type="match status" value="1"/>
</dbReference>
<keyword evidence="2" id="KW-0695">RNA-directed DNA polymerase</keyword>
<feature type="domain" description="Reverse transcriptase" evidence="1">
    <location>
        <begin position="57"/>
        <end position="118"/>
    </location>
</feature>
<sequence>MWDHAINLKPDFKPSDCKVYLLSPKEQEVMKEFIKENLASGQIRQSKSPMASPFFFIKKEDGSLRAIQDYRKLNEGTVKNKYPLPLINKLIDKVKDVRYITKLDIRWGYYNIQIREGDE</sequence>
<dbReference type="InterPro" id="IPR000477">
    <property type="entry name" value="RT_dom"/>
</dbReference>
<keyword evidence="2" id="KW-0548">Nucleotidyltransferase</keyword>
<dbReference type="Pfam" id="PF00078">
    <property type="entry name" value="RVT_1"/>
    <property type="match status" value="1"/>
</dbReference>
<dbReference type="EMBL" id="LNZH02000215">
    <property type="protein sequence ID" value="OCB84638.1"/>
    <property type="molecule type" value="Genomic_DNA"/>
</dbReference>
<keyword evidence="3" id="KW-1185">Reference proteome</keyword>
<name>A0A9Q5HRG4_SANBA</name>
<reference evidence="2" key="1">
    <citation type="submission" date="2016-06" db="EMBL/GenBank/DDBJ databases">
        <title>Draft Genome sequence of the fungus Inonotus baumii.</title>
        <authorList>
            <person name="Zhu H."/>
            <person name="Lin W."/>
        </authorList>
    </citation>
    <scope>NUCLEOTIDE SEQUENCE</scope>
    <source>
        <strain evidence="2">821</strain>
    </source>
</reference>
<gene>
    <name evidence="2" type="ORF">A7U60_g8627</name>
</gene>
<dbReference type="SUPFAM" id="SSF56672">
    <property type="entry name" value="DNA/RNA polymerases"/>
    <property type="match status" value="1"/>
</dbReference>
<dbReference type="Proteomes" id="UP000757232">
    <property type="component" value="Unassembled WGS sequence"/>
</dbReference>
<dbReference type="Gene3D" id="3.10.10.10">
    <property type="entry name" value="HIV Type 1 Reverse Transcriptase, subunit A, domain 1"/>
    <property type="match status" value="1"/>
</dbReference>
<dbReference type="InterPro" id="IPR043502">
    <property type="entry name" value="DNA/RNA_pol_sf"/>
</dbReference>
<dbReference type="PANTHER" id="PTHR15503">
    <property type="entry name" value="LDOC1 RELATED"/>
    <property type="match status" value="1"/>
</dbReference>
<accession>A0A9Q5HRG4</accession>